<dbReference type="Pfam" id="PF05729">
    <property type="entry name" value="NACHT"/>
    <property type="match status" value="1"/>
</dbReference>
<dbReference type="Proteomes" id="UP000634229">
    <property type="component" value="Unassembled WGS sequence"/>
</dbReference>
<reference evidence="3 4" key="1">
    <citation type="submission" date="2021-01" db="EMBL/GenBank/DDBJ databases">
        <title>WGS of actinomycetes isolated from Thailand.</title>
        <authorList>
            <person name="Thawai C."/>
        </authorList>
    </citation>
    <scope>NUCLEOTIDE SEQUENCE [LARGE SCALE GENOMIC DNA]</scope>
    <source>
        <strain evidence="3 4">CA1R205</strain>
    </source>
</reference>
<dbReference type="PROSITE" id="PS50837">
    <property type="entry name" value="NACHT"/>
    <property type="match status" value="1"/>
</dbReference>
<keyword evidence="1" id="KW-0472">Membrane</keyword>
<dbReference type="InterPro" id="IPR007111">
    <property type="entry name" value="NACHT_NTPase"/>
</dbReference>
<evidence type="ECO:0000313" key="4">
    <source>
        <dbReference type="Proteomes" id="UP000634229"/>
    </source>
</evidence>
<evidence type="ECO:0000313" key="3">
    <source>
        <dbReference type="EMBL" id="MBL1098232.1"/>
    </source>
</evidence>
<gene>
    <name evidence="3" type="ORF">JK363_16435</name>
</gene>
<accession>A0ABS1NDT6</accession>
<protein>
    <submittedName>
        <fullName evidence="3">NACHT domain-containing protein</fullName>
    </submittedName>
</protein>
<dbReference type="RefSeq" id="WP_201875638.1">
    <property type="nucleotide sequence ID" value="NZ_JAERRF010000008.1"/>
</dbReference>
<sequence length="981" mass="107432">MADGKGAEFLTRGALAAASLVPPAVLGARFWPSVSRHPGVSLLVFLAYAALLAGVAFLVKVYGKVADRWVERVADAVDRRLQWRVSRFERDYRAYVLSHHRFIDLKGLATRGDYTPGLEEVFVDVSLMPRSAHQVSRESLAGTDGGAVPVRQSVRDFLGGPEGAALAVIGFPGTGKTTMLKHLALGLAKECRGRGVRDLPVLLFLRDHAEAITAKPAITLPEVIGASLGRLSGDEPPEWFNARLQQGRCTVLLDGLDEVAREEQRRKVSRWVERQIEQYEANDFVLTSRPQGYQGAPVNRARVLQIRRFTGEQIGRFVHGWYHAIERLSTGADDAAVADHAREGAEDLLNRLRAHTVLYDLAANPLLLTMIANVHRYRGALPGSRAELYREICEVLLWRRQEAKGGTAAPPEELNGAKKEVLLRELAFVMMNDRMRDIRGEYASDVLRPILFRVGASTMSSQEFLDTIVVSGLLIERERGLYAFAHLTLQEHLAALHIQHRRRVDVLVGQVDEDWWRETTLLYAALEDPAPVVEACLASGTVRALALAFDCEADATEFAPQVARRLEALREESLEEPVGSPRRRLMTSITVVRALRQTVRLGETAVACAVTQGIYQLFTEERGRPGAPGLTDGGADDIAVGMTQTEAKEFVEWVNSVAPEGDAYRLPLVEEAVDGAFGPVTGPDRRTVWCARRLSPLLSLWVPEGMEHPWAVPAEATAGPWLGHCAADEEALSVGNLALARALDLPVDFDRGSGRMADVGLVPIIGQGRDSTRHRARDVEYDRALAFIRSGGRTDLSSPEVRMRLRTDGLADIGLPEPAGTAARMVALLHLFAEPGGGSLLSLRSPSFAERIGPVLRGLRHHDYFVGYGDDLATLATGYIGHLCGQFSPDVPKWVPPVLHTLVDYLADHSRRLTTSPRVLHPVEGSGLRLAALTVAAFAERLMGGAEAAYAYRGIAARFLMLQRRAEGLVTPSEAIVLVRA</sequence>
<dbReference type="InterPro" id="IPR027417">
    <property type="entry name" value="P-loop_NTPase"/>
</dbReference>
<proteinExistence type="predicted"/>
<keyword evidence="4" id="KW-1185">Reference proteome</keyword>
<keyword evidence="1" id="KW-1133">Transmembrane helix</keyword>
<dbReference type="EMBL" id="JAERRF010000008">
    <property type="protein sequence ID" value="MBL1098232.1"/>
    <property type="molecule type" value="Genomic_DNA"/>
</dbReference>
<feature type="transmembrane region" description="Helical" evidence="1">
    <location>
        <begin position="43"/>
        <end position="62"/>
    </location>
</feature>
<evidence type="ECO:0000256" key="1">
    <source>
        <dbReference type="SAM" id="Phobius"/>
    </source>
</evidence>
<comment type="caution">
    <text evidence="3">The sequence shown here is derived from an EMBL/GenBank/DDBJ whole genome shotgun (WGS) entry which is preliminary data.</text>
</comment>
<dbReference type="Gene3D" id="3.40.50.300">
    <property type="entry name" value="P-loop containing nucleotide triphosphate hydrolases"/>
    <property type="match status" value="1"/>
</dbReference>
<keyword evidence="1" id="KW-0812">Transmembrane</keyword>
<name>A0ABS1NDT6_9ACTN</name>
<organism evidence="3 4">
    <name type="scientific">Streptomyces coffeae</name>
    <dbReference type="NCBI Taxonomy" id="621382"/>
    <lineage>
        <taxon>Bacteria</taxon>
        <taxon>Bacillati</taxon>
        <taxon>Actinomycetota</taxon>
        <taxon>Actinomycetes</taxon>
        <taxon>Kitasatosporales</taxon>
        <taxon>Streptomycetaceae</taxon>
        <taxon>Streptomyces</taxon>
    </lineage>
</organism>
<dbReference type="PANTHER" id="PTHR46844:SF1">
    <property type="entry name" value="SLR5058 PROTEIN"/>
    <property type="match status" value="1"/>
</dbReference>
<feature type="domain" description="NACHT" evidence="2">
    <location>
        <begin position="164"/>
        <end position="290"/>
    </location>
</feature>
<evidence type="ECO:0000259" key="2">
    <source>
        <dbReference type="PROSITE" id="PS50837"/>
    </source>
</evidence>
<dbReference type="SUPFAM" id="SSF52540">
    <property type="entry name" value="P-loop containing nucleoside triphosphate hydrolases"/>
    <property type="match status" value="1"/>
</dbReference>
<dbReference type="PANTHER" id="PTHR46844">
    <property type="entry name" value="SLR5058 PROTEIN"/>
    <property type="match status" value="1"/>
</dbReference>